<accession>A0A1F6V8X1</accession>
<dbReference type="AlphaFoldDB" id="A0A1F6V8X1"/>
<dbReference type="EMBL" id="MFTP01000008">
    <property type="protein sequence ID" value="OGI66004.1"/>
    <property type="molecule type" value="Genomic_DNA"/>
</dbReference>
<evidence type="ECO:0000313" key="1">
    <source>
        <dbReference type="EMBL" id="OGI66004.1"/>
    </source>
</evidence>
<evidence type="ECO:0000313" key="2">
    <source>
        <dbReference type="Proteomes" id="UP000177370"/>
    </source>
</evidence>
<reference evidence="1 2" key="1">
    <citation type="journal article" date="2016" name="Nat. Commun.">
        <title>Thousands of microbial genomes shed light on interconnected biogeochemical processes in an aquifer system.</title>
        <authorList>
            <person name="Anantharaman K."/>
            <person name="Brown C.T."/>
            <person name="Hug L.A."/>
            <person name="Sharon I."/>
            <person name="Castelle C.J."/>
            <person name="Probst A.J."/>
            <person name="Thomas B.C."/>
            <person name="Singh A."/>
            <person name="Wilkins M.J."/>
            <person name="Karaoz U."/>
            <person name="Brodie E.L."/>
            <person name="Williams K.H."/>
            <person name="Hubbard S.S."/>
            <person name="Banfield J.F."/>
        </authorList>
    </citation>
    <scope>NUCLEOTIDE SEQUENCE [LARGE SCALE GENOMIC DNA]</scope>
</reference>
<sequence>MASLQSRKYLGVVDYAFYFLRKNISTSLEILRCGIVLEKEKMVRISEELFRLRISFRKGEEFLPFPVDDVNPTLPGSKYFLSKVALGQISSTWKQWKKFVNGIMSKPEGRTFVSQFFPEEYFASGNSAPETSGWGTRKRSEIEWFTAGQEYFPSPHVTRIDFGLTAENRLVIIDPNVMPYGVTPMVAAQELLGLKTQEPYLEKLTEFSPTWVSDRAHGSAHSLRWLTDRVRASFAFSDEFSGADNVVRLSRKEIRGGRATVGAPGIRLFESQVWNALLNITGLPEFFGFNADVALHRANCVATYLVRLHEGSLEVGLGFSRGQIQWVSFEDFISSRWGSPSERVFLKCLATSGCRQVTFSGFKQKEVYKAVYSKLSLPTYFLLQPALPCLIDGERVRVSSYLGPNKGEHYGSEVTRVPAEQLLSHGGTHAKISYLVL</sequence>
<name>A0A1F6V8X1_9BACT</name>
<organism evidence="1 2">
    <name type="scientific">Candidatus Nomurabacteria bacterium RIFCSPHIGHO2_01_FULL_40_24b</name>
    <dbReference type="NCBI Taxonomy" id="1801739"/>
    <lineage>
        <taxon>Bacteria</taxon>
        <taxon>Candidatus Nomuraibacteriota</taxon>
    </lineage>
</organism>
<gene>
    <name evidence="1" type="ORF">A2647_01510</name>
</gene>
<dbReference type="Proteomes" id="UP000177370">
    <property type="component" value="Unassembled WGS sequence"/>
</dbReference>
<protein>
    <submittedName>
        <fullName evidence="1">Uncharacterized protein</fullName>
    </submittedName>
</protein>
<proteinExistence type="predicted"/>
<comment type="caution">
    <text evidence="1">The sequence shown here is derived from an EMBL/GenBank/DDBJ whole genome shotgun (WGS) entry which is preliminary data.</text>
</comment>